<reference evidence="6" key="2">
    <citation type="journal article" date="2022" name="Hortic Res">
        <title>The genome of Dioscorea zingiberensis sheds light on the biosynthesis, origin and evolution of the medicinally important diosgenin saponins.</title>
        <authorList>
            <person name="Li Y."/>
            <person name="Tan C."/>
            <person name="Li Z."/>
            <person name="Guo J."/>
            <person name="Li S."/>
            <person name="Chen X."/>
            <person name="Wang C."/>
            <person name="Dai X."/>
            <person name="Yang H."/>
            <person name="Song W."/>
            <person name="Hou L."/>
            <person name="Xu J."/>
            <person name="Tong Z."/>
            <person name="Xu A."/>
            <person name="Yuan X."/>
            <person name="Wang W."/>
            <person name="Yang Q."/>
            <person name="Chen L."/>
            <person name="Sun Z."/>
            <person name="Wang K."/>
            <person name="Pan B."/>
            <person name="Chen J."/>
            <person name="Bao Y."/>
            <person name="Liu F."/>
            <person name="Qi X."/>
            <person name="Gang D.R."/>
            <person name="Wen J."/>
            <person name="Li J."/>
        </authorList>
    </citation>
    <scope>NUCLEOTIDE SEQUENCE</scope>
    <source>
        <strain evidence="6">Dzin_1.0</strain>
    </source>
</reference>
<dbReference type="Proteomes" id="UP001085076">
    <property type="component" value="Miscellaneous, Linkage group lg05"/>
</dbReference>
<dbReference type="PANTHER" id="PTHR42893">
    <property type="entry name" value="PROTEIN DETOXIFICATION 44, CHLOROPLASTIC-RELATED"/>
    <property type="match status" value="1"/>
</dbReference>
<gene>
    <name evidence="6" type="ORF">J5N97_020889</name>
</gene>
<keyword evidence="5" id="KW-0472">Membrane</keyword>
<dbReference type="EMBL" id="JAGGNH010000005">
    <property type="protein sequence ID" value="KAJ0972930.1"/>
    <property type="molecule type" value="Genomic_DNA"/>
</dbReference>
<keyword evidence="4" id="KW-1133">Transmembrane helix</keyword>
<evidence type="ECO:0000256" key="5">
    <source>
        <dbReference type="ARBA" id="ARBA00023136"/>
    </source>
</evidence>
<proteinExistence type="inferred from homology"/>
<dbReference type="GO" id="GO:0016020">
    <property type="term" value="C:membrane"/>
    <property type="evidence" value="ECO:0007669"/>
    <property type="project" value="UniProtKB-SubCell"/>
</dbReference>
<dbReference type="AlphaFoldDB" id="A0A9D5HE24"/>
<keyword evidence="3" id="KW-0812">Transmembrane</keyword>
<evidence type="ECO:0000256" key="3">
    <source>
        <dbReference type="ARBA" id="ARBA00022692"/>
    </source>
</evidence>
<evidence type="ECO:0000256" key="1">
    <source>
        <dbReference type="ARBA" id="ARBA00004141"/>
    </source>
</evidence>
<evidence type="ECO:0000313" key="6">
    <source>
        <dbReference type="EMBL" id="KAJ0972930.1"/>
    </source>
</evidence>
<evidence type="ECO:0000256" key="2">
    <source>
        <dbReference type="ARBA" id="ARBA00010199"/>
    </source>
</evidence>
<organism evidence="6 7">
    <name type="scientific">Dioscorea zingiberensis</name>
    <dbReference type="NCBI Taxonomy" id="325984"/>
    <lineage>
        <taxon>Eukaryota</taxon>
        <taxon>Viridiplantae</taxon>
        <taxon>Streptophyta</taxon>
        <taxon>Embryophyta</taxon>
        <taxon>Tracheophyta</taxon>
        <taxon>Spermatophyta</taxon>
        <taxon>Magnoliopsida</taxon>
        <taxon>Liliopsida</taxon>
        <taxon>Dioscoreales</taxon>
        <taxon>Dioscoreaceae</taxon>
        <taxon>Dioscorea</taxon>
    </lineage>
</organism>
<comment type="similarity">
    <text evidence="2">Belongs to the multi antimicrobial extrusion (MATE) (TC 2.A.66.1) family.</text>
</comment>
<dbReference type="InterPro" id="IPR044644">
    <property type="entry name" value="DinF-like"/>
</dbReference>
<protein>
    <submittedName>
        <fullName evidence="6">Uncharacterized protein</fullName>
    </submittedName>
</protein>
<accession>A0A9D5HE24</accession>
<reference evidence="6" key="1">
    <citation type="submission" date="2021-03" db="EMBL/GenBank/DDBJ databases">
        <authorList>
            <person name="Li Z."/>
            <person name="Yang C."/>
        </authorList>
    </citation>
    <scope>NUCLEOTIDE SEQUENCE</scope>
    <source>
        <strain evidence="6">Dzin_1.0</strain>
        <tissue evidence="6">Leaf</tissue>
    </source>
</reference>
<comment type="caution">
    <text evidence="6">The sequence shown here is derived from an EMBL/GenBank/DDBJ whole genome shotgun (WGS) entry which is preliminary data.</text>
</comment>
<keyword evidence="7" id="KW-1185">Reference proteome</keyword>
<dbReference type="OrthoDB" id="1743560at2759"/>
<name>A0A9D5HE24_9LILI</name>
<comment type="subcellular location">
    <subcellularLocation>
        <location evidence="1">Membrane</location>
        <topology evidence="1">Multi-pass membrane protein</topology>
    </subcellularLocation>
</comment>
<evidence type="ECO:0000256" key="4">
    <source>
        <dbReference type="ARBA" id="ARBA00022989"/>
    </source>
</evidence>
<evidence type="ECO:0000313" key="7">
    <source>
        <dbReference type="Proteomes" id="UP001085076"/>
    </source>
</evidence>
<sequence length="137" mass="14653">MSTGSHSLGERLPSIISEEDAVNLKMFAFDANSSGKQLIFNGTFIVQALYVAAGLLIGRSPGTIAVLLTMTLSTSMAAREGPVPMVGHQICLQVWLAVSLLNDAVALVGQVTITDSMSWCMFFESFLRACILGYFDG</sequence>
<dbReference type="PANTHER" id="PTHR42893:SF46">
    <property type="entry name" value="PROTEIN DETOXIFICATION 44, CHLOROPLASTIC"/>
    <property type="match status" value="1"/>
</dbReference>